<dbReference type="AlphaFoldDB" id="T1F4Y4"/>
<feature type="region of interest" description="Disordered" evidence="1">
    <location>
        <begin position="1"/>
        <end position="24"/>
    </location>
</feature>
<protein>
    <submittedName>
        <fullName evidence="2 3">Uncharacterized protein</fullName>
    </submittedName>
</protein>
<reference evidence="4" key="1">
    <citation type="submission" date="2012-12" db="EMBL/GenBank/DDBJ databases">
        <authorList>
            <person name="Hellsten U."/>
            <person name="Grimwood J."/>
            <person name="Chapman J.A."/>
            <person name="Shapiro H."/>
            <person name="Aerts A."/>
            <person name="Otillar R.P."/>
            <person name="Terry A.Y."/>
            <person name="Boore J.L."/>
            <person name="Simakov O."/>
            <person name="Marletaz F."/>
            <person name="Cho S.-J."/>
            <person name="Edsinger-Gonzales E."/>
            <person name="Havlak P."/>
            <person name="Kuo D.-H."/>
            <person name="Larsson T."/>
            <person name="Lv J."/>
            <person name="Arendt D."/>
            <person name="Savage R."/>
            <person name="Osoegawa K."/>
            <person name="de Jong P."/>
            <person name="Lindberg D.R."/>
            <person name="Seaver E.C."/>
            <person name="Weisblat D.A."/>
            <person name="Putnam N.H."/>
            <person name="Grigoriev I.V."/>
            <person name="Rokhsar D.S."/>
        </authorList>
    </citation>
    <scope>NUCLEOTIDE SEQUENCE</scope>
</reference>
<accession>T1F4Y4</accession>
<dbReference type="RefSeq" id="XP_009016943.1">
    <property type="nucleotide sequence ID" value="XM_009018695.1"/>
</dbReference>
<proteinExistence type="predicted"/>
<dbReference type="GeneID" id="20203883"/>
<dbReference type="HOGENOM" id="CLU_1231086_0_0_1"/>
<dbReference type="KEGG" id="hro:HELRODRAFT_172023"/>
<reference evidence="3" key="3">
    <citation type="submission" date="2015-06" db="UniProtKB">
        <authorList>
            <consortium name="EnsemblMetazoa"/>
        </authorList>
    </citation>
    <scope>IDENTIFICATION</scope>
</reference>
<dbReference type="EnsemblMetazoa" id="HelroT172023">
    <property type="protein sequence ID" value="HelroP172023"/>
    <property type="gene ID" value="HelroG172023"/>
</dbReference>
<sequence>MTLSDDVDVEDEDANDERDDDGKKEKSKAYISGICIPGICLHSDNEANAEHAVIFINNRISDTPKARSLINKLYEFMLFLKTFPFKFSAIAENISNAINENYIESVNRLQFQLLITVNNRHIQRIDIRLRYKESTFDSDTKKQHLIHIQRIDIRFRYKESTFDSDTKNRHSIQIQRIDIRFRYKESTFDSDTKNRHSIQIQRIDIRFRYKESTFDSYKKESTFDS</sequence>
<evidence type="ECO:0000313" key="3">
    <source>
        <dbReference type="EnsemblMetazoa" id="HelroP172023"/>
    </source>
</evidence>
<evidence type="ECO:0000256" key="1">
    <source>
        <dbReference type="SAM" id="MobiDB-lite"/>
    </source>
</evidence>
<dbReference type="CTD" id="20203883"/>
<evidence type="ECO:0000313" key="4">
    <source>
        <dbReference type="Proteomes" id="UP000015101"/>
    </source>
</evidence>
<name>T1F4Y4_HELRO</name>
<dbReference type="EMBL" id="AMQM01004019">
    <property type="status" value="NOT_ANNOTATED_CDS"/>
    <property type="molecule type" value="Genomic_DNA"/>
</dbReference>
<gene>
    <name evidence="3" type="primary">20203883</name>
    <name evidence="2" type="ORF">HELRODRAFT_172023</name>
</gene>
<keyword evidence="4" id="KW-1185">Reference proteome</keyword>
<dbReference type="Proteomes" id="UP000015101">
    <property type="component" value="Unassembled WGS sequence"/>
</dbReference>
<evidence type="ECO:0000313" key="2">
    <source>
        <dbReference type="EMBL" id="ESO05010.1"/>
    </source>
</evidence>
<reference evidence="2 4" key="2">
    <citation type="journal article" date="2013" name="Nature">
        <title>Insights into bilaterian evolution from three spiralian genomes.</title>
        <authorList>
            <person name="Simakov O."/>
            <person name="Marletaz F."/>
            <person name="Cho S.J."/>
            <person name="Edsinger-Gonzales E."/>
            <person name="Havlak P."/>
            <person name="Hellsten U."/>
            <person name="Kuo D.H."/>
            <person name="Larsson T."/>
            <person name="Lv J."/>
            <person name="Arendt D."/>
            <person name="Savage R."/>
            <person name="Osoegawa K."/>
            <person name="de Jong P."/>
            <person name="Grimwood J."/>
            <person name="Chapman J.A."/>
            <person name="Shapiro H."/>
            <person name="Aerts A."/>
            <person name="Otillar R.P."/>
            <person name="Terry A.Y."/>
            <person name="Boore J.L."/>
            <person name="Grigoriev I.V."/>
            <person name="Lindberg D.R."/>
            <person name="Seaver E.C."/>
            <person name="Weisblat D.A."/>
            <person name="Putnam N.H."/>
            <person name="Rokhsar D.S."/>
        </authorList>
    </citation>
    <scope>NUCLEOTIDE SEQUENCE</scope>
</reference>
<dbReference type="InParanoid" id="T1F4Y4"/>
<feature type="compositionally biased region" description="Acidic residues" evidence="1">
    <location>
        <begin position="1"/>
        <end position="19"/>
    </location>
</feature>
<organism evidence="3 4">
    <name type="scientific">Helobdella robusta</name>
    <name type="common">Californian leech</name>
    <dbReference type="NCBI Taxonomy" id="6412"/>
    <lineage>
        <taxon>Eukaryota</taxon>
        <taxon>Metazoa</taxon>
        <taxon>Spiralia</taxon>
        <taxon>Lophotrochozoa</taxon>
        <taxon>Annelida</taxon>
        <taxon>Clitellata</taxon>
        <taxon>Hirudinea</taxon>
        <taxon>Rhynchobdellida</taxon>
        <taxon>Glossiphoniidae</taxon>
        <taxon>Helobdella</taxon>
    </lineage>
</organism>
<dbReference type="EMBL" id="KB096411">
    <property type="protein sequence ID" value="ESO05010.1"/>
    <property type="molecule type" value="Genomic_DNA"/>
</dbReference>